<dbReference type="Proteomes" id="UP000663843">
    <property type="component" value="Unassembled WGS sequence"/>
</dbReference>
<reference evidence="1" key="1">
    <citation type="submission" date="2021-01" db="EMBL/GenBank/DDBJ databases">
        <authorList>
            <person name="Kaushik A."/>
        </authorList>
    </citation>
    <scope>NUCLEOTIDE SEQUENCE</scope>
    <source>
        <strain evidence="1">AG2-2IIIB</strain>
    </source>
</reference>
<gene>
    <name evidence="1" type="ORF">RDB_LOCUS21753</name>
</gene>
<evidence type="ECO:0000313" key="2">
    <source>
        <dbReference type="Proteomes" id="UP000663843"/>
    </source>
</evidence>
<sequence>IDLPPSTLCSHIMDLTLSSTAFSSYPSHEIWGMNSLTAKNILSFTKLMFYDSDSIQADCEAPSPEEIKRCLRMIRYSKSEATISELETLVQSARTWQLFEFLIRREQVIPHLIQLLRSHTTINLILAYRYGLMCIQLLVCVMAAGVTDEYDKRDDVYEAIRIESDGETRIWSRVADYASLVMCGAVMSGSDHQDAQRLVKQRFAGCYWGTKYVIFPKLGGLFKEDALWMLDELWEGRKDFLWVCNSFVRGSPGWSVLFTAFYHNIMEAGRPITLLQKLRGLLLRYSIFVPYPEFDHICKMIGEIEDNNSITYFMDNHPSVDEQEANLMVDMFQRIFESSRYSYGRSTPLVIRYPFGLVYHSALAIIPDRAPPLLALVIECSWEGPQDPCSILKFKERISDSFEYAQTIIVWMSTALMVGALQRQSKKVAIAVWTKLRDINILELIGRLCSITVISTNGSADGLLLSQEKVDDFTRTTRHLMGKMLTGVINVHELGNISDIRHTWDKVWRYIDLQLSLHPPGPVQHRIRVCQSVWLDVGSTFNFEPQSIIQRHQCMNPRCPDPFPEEGARFACMRCCWVHYCSNTCQSIYGAMFLTSFNIGSQALGPEFCWRA</sequence>
<organism evidence="1 2">
    <name type="scientific">Rhizoctonia solani</name>
    <dbReference type="NCBI Taxonomy" id="456999"/>
    <lineage>
        <taxon>Eukaryota</taxon>
        <taxon>Fungi</taxon>
        <taxon>Dikarya</taxon>
        <taxon>Basidiomycota</taxon>
        <taxon>Agaricomycotina</taxon>
        <taxon>Agaricomycetes</taxon>
        <taxon>Cantharellales</taxon>
        <taxon>Ceratobasidiaceae</taxon>
        <taxon>Rhizoctonia</taxon>
    </lineage>
</organism>
<evidence type="ECO:0000313" key="1">
    <source>
        <dbReference type="EMBL" id="CAE6376733.1"/>
    </source>
</evidence>
<accession>A0A8H2WEU2</accession>
<dbReference type="EMBL" id="CAJMWT010001075">
    <property type="protein sequence ID" value="CAE6376733.1"/>
    <property type="molecule type" value="Genomic_DNA"/>
</dbReference>
<proteinExistence type="predicted"/>
<comment type="caution">
    <text evidence="1">The sequence shown here is derived from an EMBL/GenBank/DDBJ whole genome shotgun (WGS) entry which is preliminary data.</text>
</comment>
<protein>
    <recommendedName>
        <fullName evidence="3">MYND-type domain-containing protein</fullName>
    </recommendedName>
</protein>
<dbReference type="AlphaFoldDB" id="A0A8H2WEU2"/>
<feature type="non-terminal residue" evidence="1">
    <location>
        <position position="1"/>
    </location>
</feature>
<evidence type="ECO:0008006" key="3">
    <source>
        <dbReference type="Google" id="ProtNLM"/>
    </source>
</evidence>
<name>A0A8H2WEU2_9AGAM</name>